<dbReference type="SMART" id="SM00865">
    <property type="entry name" value="Tubulin_C"/>
    <property type="match status" value="1"/>
</dbReference>
<dbReference type="InterPro" id="IPR036525">
    <property type="entry name" value="Tubulin/FtsZ_GTPase_sf"/>
</dbReference>
<dbReference type="GO" id="GO:0005874">
    <property type="term" value="C:microtubule"/>
    <property type="evidence" value="ECO:0007669"/>
    <property type="project" value="UniProtKB-KW"/>
</dbReference>
<dbReference type="FunFam" id="3.40.50.1440:FF:000017">
    <property type="entry name" value="Tubulin epsilon chain"/>
    <property type="match status" value="1"/>
</dbReference>
<dbReference type="Gene3D" id="3.40.50.1440">
    <property type="entry name" value="Tubulin/FtsZ, GTPase domain"/>
    <property type="match status" value="1"/>
</dbReference>
<keyword evidence="4 5" id="KW-0342">GTP-binding</keyword>
<protein>
    <recommendedName>
        <fullName evidence="10">Tubulin/FtsZ GTPase domain-containing protein</fullName>
    </recommendedName>
</protein>
<gene>
    <name evidence="8" type="ORF">FDP41_009049</name>
</gene>
<evidence type="ECO:0000259" key="7">
    <source>
        <dbReference type="SMART" id="SM00865"/>
    </source>
</evidence>
<dbReference type="VEuPathDB" id="AmoebaDB:NF0026070"/>
<accession>A0A6A5BFL2</accession>
<evidence type="ECO:0000256" key="2">
    <source>
        <dbReference type="ARBA" id="ARBA00022701"/>
    </source>
</evidence>
<dbReference type="Proteomes" id="UP000444721">
    <property type="component" value="Unassembled WGS sequence"/>
</dbReference>
<dbReference type="OMA" id="KRAHLHH"/>
<dbReference type="VEuPathDB" id="AmoebaDB:FDP41_009049"/>
<dbReference type="RefSeq" id="XP_044557514.1">
    <property type="nucleotide sequence ID" value="XM_044712967.1"/>
</dbReference>
<evidence type="ECO:0000256" key="5">
    <source>
        <dbReference type="RuleBase" id="RU000352"/>
    </source>
</evidence>
<dbReference type="Pfam" id="PF00091">
    <property type="entry name" value="Tubulin"/>
    <property type="match status" value="1"/>
</dbReference>
<dbReference type="PANTHER" id="PTHR11588">
    <property type="entry name" value="TUBULIN"/>
    <property type="match status" value="1"/>
</dbReference>
<dbReference type="InterPro" id="IPR003008">
    <property type="entry name" value="Tubulin_FtsZ_GTPase"/>
</dbReference>
<dbReference type="VEuPathDB" id="AmoebaDB:NfTy_046680"/>
<evidence type="ECO:0000256" key="4">
    <source>
        <dbReference type="ARBA" id="ARBA00023134"/>
    </source>
</evidence>
<dbReference type="EMBL" id="VFQX01000066">
    <property type="protein sequence ID" value="KAF0972800.1"/>
    <property type="molecule type" value="Genomic_DNA"/>
</dbReference>
<dbReference type="PROSITE" id="PS00227">
    <property type="entry name" value="TUBULIN"/>
    <property type="match status" value="1"/>
</dbReference>
<comment type="similarity">
    <text evidence="1 5">Belongs to the tubulin family.</text>
</comment>
<dbReference type="PRINTS" id="PR01519">
    <property type="entry name" value="EPSLNTUBULIN"/>
</dbReference>
<sequence length="465" mass="52934">MPREIITLQIGQCGNQIGGRMWDLILREHAAHFQSKKNQSPDLLYDDPLSTFFKWDYVGKVKSNLSSHLPDIRARAVLVDMEEGVLHSLLKSEIGGLFNKDQQFISDVSGAGNNWAHGHEVYGPQYHDEVLDKVRREAEECDSLQSFFLLHSLGGGTGSGLGSYIVKVLHDEFPEIYTFTTCVFPSKDDDVVTSPYNSILSLNELTQHSDCVLPLENQALYDMCQLVNSLEKKKDVVRSISGEDSKPFDQMNDIAASILTNLTSSMRFEGSLNVDLNEITMNLVPYPKLKFLLSSLSPFVVPKDVHLPPRRMDQMFKDVLSRDYQLLKCDPIHHKYLSCGLILRGQQANISDINRNIAKMKSSMDMIYWNQEGFKVGLCHVAPHNQPYSLLCLANNCCIGAVFDEMEARCKKLFRKNFYLHHYTQYMEKSAISEALENARSLVEEYTTLQNKTEEVQIPRFIPEF</sequence>
<organism evidence="8 9">
    <name type="scientific">Naegleria fowleri</name>
    <name type="common">Brain eating amoeba</name>
    <dbReference type="NCBI Taxonomy" id="5763"/>
    <lineage>
        <taxon>Eukaryota</taxon>
        <taxon>Discoba</taxon>
        <taxon>Heterolobosea</taxon>
        <taxon>Tetramitia</taxon>
        <taxon>Eutetramitia</taxon>
        <taxon>Vahlkampfiidae</taxon>
        <taxon>Naegleria</taxon>
    </lineage>
</organism>
<reference evidence="8 9" key="1">
    <citation type="journal article" date="2019" name="Sci. Rep.">
        <title>Nanopore sequencing improves the draft genome of the human pathogenic amoeba Naegleria fowleri.</title>
        <authorList>
            <person name="Liechti N."/>
            <person name="Schurch N."/>
            <person name="Bruggmann R."/>
            <person name="Wittwer M."/>
        </authorList>
    </citation>
    <scope>NUCLEOTIDE SEQUENCE [LARGE SCALE GENOMIC DNA]</scope>
    <source>
        <strain evidence="8 9">ATCC 30894</strain>
    </source>
</reference>
<dbReference type="InterPro" id="IPR017975">
    <property type="entry name" value="Tubulin_CS"/>
</dbReference>
<keyword evidence="9" id="KW-1185">Reference proteome</keyword>
<feature type="domain" description="Tubulin/FtsZ GTPase" evidence="6">
    <location>
        <begin position="52"/>
        <end position="270"/>
    </location>
</feature>
<dbReference type="Gene3D" id="1.10.287.600">
    <property type="entry name" value="Helix hairpin bin"/>
    <property type="match status" value="1"/>
</dbReference>
<dbReference type="GO" id="GO:0005525">
    <property type="term" value="F:GTP binding"/>
    <property type="evidence" value="ECO:0007669"/>
    <property type="project" value="UniProtKB-UniRule"/>
</dbReference>
<dbReference type="AlphaFoldDB" id="A0A6A5BFL2"/>
<dbReference type="InterPro" id="IPR018316">
    <property type="entry name" value="Tubulin/FtsZ_2-layer-sand-dom"/>
</dbReference>
<evidence type="ECO:0000313" key="8">
    <source>
        <dbReference type="EMBL" id="KAF0972800.1"/>
    </source>
</evidence>
<dbReference type="GeneID" id="68116266"/>
<evidence type="ECO:0000256" key="3">
    <source>
        <dbReference type="ARBA" id="ARBA00022741"/>
    </source>
</evidence>
<evidence type="ECO:0000259" key="6">
    <source>
        <dbReference type="SMART" id="SM00864"/>
    </source>
</evidence>
<dbReference type="Pfam" id="PF03953">
    <property type="entry name" value="Tubulin_C"/>
    <property type="match status" value="1"/>
</dbReference>
<dbReference type="InterPro" id="IPR008280">
    <property type="entry name" value="Tub_FtsZ_C"/>
</dbReference>
<feature type="domain" description="Tubulin/FtsZ 2-layer sandwich" evidence="7">
    <location>
        <begin position="272"/>
        <end position="408"/>
    </location>
</feature>
<dbReference type="PRINTS" id="PR01161">
    <property type="entry name" value="TUBULIN"/>
</dbReference>
<evidence type="ECO:0008006" key="10">
    <source>
        <dbReference type="Google" id="ProtNLM"/>
    </source>
</evidence>
<dbReference type="SMART" id="SM00864">
    <property type="entry name" value="Tubulin"/>
    <property type="match status" value="1"/>
</dbReference>
<proteinExistence type="inferred from homology"/>
<dbReference type="InterPro" id="IPR023123">
    <property type="entry name" value="Tubulin_C"/>
</dbReference>
<evidence type="ECO:0000256" key="1">
    <source>
        <dbReference type="ARBA" id="ARBA00009636"/>
    </source>
</evidence>
<dbReference type="InterPro" id="IPR004057">
    <property type="entry name" value="Epsilon_tubulin"/>
</dbReference>
<evidence type="ECO:0000313" key="9">
    <source>
        <dbReference type="Proteomes" id="UP000444721"/>
    </source>
</evidence>
<keyword evidence="2 5" id="KW-0493">Microtubule</keyword>
<comment type="caution">
    <text evidence="8">The sequence shown here is derived from an EMBL/GenBank/DDBJ whole genome shotgun (WGS) entry which is preliminary data.</text>
</comment>
<keyword evidence="3 5" id="KW-0547">Nucleotide-binding</keyword>
<dbReference type="InterPro" id="IPR000217">
    <property type="entry name" value="Tubulin"/>
</dbReference>
<dbReference type="CDD" id="cd02190">
    <property type="entry name" value="epsilon_tubulin"/>
    <property type="match status" value="1"/>
</dbReference>
<dbReference type="SUPFAM" id="SSF55307">
    <property type="entry name" value="Tubulin C-terminal domain-like"/>
    <property type="match status" value="1"/>
</dbReference>
<dbReference type="SUPFAM" id="SSF52490">
    <property type="entry name" value="Tubulin nucleotide-binding domain-like"/>
    <property type="match status" value="1"/>
</dbReference>
<dbReference type="GO" id="GO:0007017">
    <property type="term" value="P:microtubule-based process"/>
    <property type="evidence" value="ECO:0007669"/>
    <property type="project" value="InterPro"/>
</dbReference>
<dbReference type="OrthoDB" id="1662883at2759"/>
<name>A0A6A5BFL2_NAEFO</name>